<dbReference type="InterPro" id="IPR008979">
    <property type="entry name" value="Galactose-bd-like_sf"/>
</dbReference>
<dbReference type="SMART" id="SM00939">
    <property type="entry name" value="PepX_C"/>
    <property type="match status" value="1"/>
</dbReference>
<comment type="caution">
    <text evidence="4">The sequence shown here is derived from an EMBL/GenBank/DDBJ whole genome shotgun (WGS) entry which is preliminary data.</text>
</comment>
<dbReference type="Gene3D" id="3.40.50.1820">
    <property type="entry name" value="alpha/beta hydrolase"/>
    <property type="match status" value="1"/>
</dbReference>
<feature type="signal peptide" evidence="2">
    <location>
        <begin position="1"/>
        <end position="30"/>
    </location>
</feature>
<evidence type="ECO:0000313" key="4">
    <source>
        <dbReference type="EMBL" id="MFC3671874.1"/>
    </source>
</evidence>
<dbReference type="SUPFAM" id="SSF53474">
    <property type="entry name" value="alpha/beta-Hydrolases"/>
    <property type="match status" value="1"/>
</dbReference>
<dbReference type="PANTHER" id="PTHR43056">
    <property type="entry name" value="PEPTIDASE S9 PROLYL OLIGOPEPTIDASE"/>
    <property type="match status" value="1"/>
</dbReference>
<protein>
    <submittedName>
        <fullName evidence="4">CocE/NonD family hydrolase</fullName>
    </submittedName>
</protein>
<keyword evidence="5" id="KW-1185">Reference proteome</keyword>
<dbReference type="InterPro" id="IPR050585">
    <property type="entry name" value="Xaa-Pro_dipeptidyl-ppase/CocE"/>
</dbReference>
<proteinExistence type="predicted"/>
<dbReference type="Gene3D" id="2.60.120.260">
    <property type="entry name" value="Galactose-binding domain-like"/>
    <property type="match status" value="1"/>
</dbReference>
<dbReference type="PANTHER" id="PTHR43056:SF10">
    <property type="entry name" value="COCE_NOND FAMILY, PUTATIVE (AFU_ORTHOLOGUE AFUA_7G00600)-RELATED"/>
    <property type="match status" value="1"/>
</dbReference>
<name>A0ABV7V360_9SPHN</name>
<evidence type="ECO:0000256" key="2">
    <source>
        <dbReference type="SAM" id="SignalP"/>
    </source>
</evidence>
<sequence>MIPRFARRAGRATLAAGAALLLSQPAAVLAQAQVPVGTGTSPDELAPPVKHQALFFARRITGYLPTRDGTLLRFSALLPKGRGPFPVIVNYSGYDPGSIGGAAYMNDNTAMSVNLDRSLVQAGYAVVGVNARGTACSEGQFEFLSMLYGQDGRDAIEWIATQPWANGSVGMANWSWAGMSQISTAAEQPPHLKAIAPGMVLGDARLDSWFIGGIPAPGFVDGWWGYLHSRWDAARQSAQAEGDKRCLAQIDQNLQTAEKNRVPSILIRHPVRDDYIEIRNIAARTHKIQVPVFSMEAFQDEAVIAREGYYQETLDPAKLWFLQTNGAHDVYVSTRFRKQLISFFDRFVKGKANGFETTTPHVQVWTEAALTGPAQGIFENLTPGVTLKSDTFPLKVAPRAFALDAGGKLVADAPAGAGSDAYDYPLRGPAVEHEFTRDSWEPLKPGWEKATLAYTTPALSADFIGYGSGSVDLWMVASGADADVQVTLTEVRPDGQEEYVQRGWLRLSDRLQDPAKSTPLRPWPLDKPETMEAMVPGKPALARIEIQKFAHVFRKGSRIRLWIDTPSQFGGNLFAPQSVPTRLDVLHDAAHPSRLVLGEAPASAVVGGIPVARPACGSVVHQPCRPDPLAAGITPLGLPVSEGAN</sequence>
<evidence type="ECO:0000259" key="3">
    <source>
        <dbReference type="SMART" id="SM00939"/>
    </source>
</evidence>
<dbReference type="Pfam" id="PF02129">
    <property type="entry name" value="Peptidase_S15"/>
    <property type="match status" value="1"/>
</dbReference>
<dbReference type="GO" id="GO:0016787">
    <property type="term" value="F:hydrolase activity"/>
    <property type="evidence" value="ECO:0007669"/>
    <property type="project" value="UniProtKB-KW"/>
</dbReference>
<feature type="chain" id="PRO_5046712852" evidence="2">
    <location>
        <begin position="31"/>
        <end position="645"/>
    </location>
</feature>
<dbReference type="Proteomes" id="UP001595683">
    <property type="component" value="Unassembled WGS sequence"/>
</dbReference>
<dbReference type="InterPro" id="IPR005674">
    <property type="entry name" value="CocE/Ser_esterase"/>
</dbReference>
<organism evidence="4 5">
    <name type="scientific">Novosphingobium pokkalii</name>
    <dbReference type="NCBI Taxonomy" id="1770194"/>
    <lineage>
        <taxon>Bacteria</taxon>
        <taxon>Pseudomonadati</taxon>
        <taxon>Pseudomonadota</taxon>
        <taxon>Alphaproteobacteria</taxon>
        <taxon>Sphingomonadales</taxon>
        <taxon>Sphingomonadaceae</taxon>
        <taxon>Novosphingobium</taxon>
    </lineage>
</organism>
<feature type="domain" description="Xaa-Pro dipeptidyl-peptidase C-terminal" evidence="3">
    <location>
        <begin position="341"/>
        <end position="596"/>
    </location>
</feature>
<keyword evidence="1 4" id="KW-0378">Hydrolase</keyword>
<dbReference type="InterPro" id="IPR000383">
    <property type="entry name" value="Xaa-Pro-like_dom"/>
</dbReference>
<gene>
    <name evidence="4" type="ORF">ACFOOT_10605</name>
</gene>
<dbReference type="NCBIfam" id="TIGR00976">
    <property type="entry name" value="CocE_NonD"/>
    <property type="match status" value="1"/>
</dbReference>
<dbReference type="EMBL" id="JBHRYE010000017">
    <property type="protein sequence ID" value="MFC3671874.1"/>
    <property type="molecule type" value="Genomic_DNA"/>
</dbReference>
<dbReference type="RefSeq" id="WP_191323816.1">
    <property type="nucleotide sequence ID" value="NZ_BMZP01000006.1"/>
</dbReference>
<dbReference type="InterPro" id="IPR029058">
    <property type="entry name" value="AB_hydrolase_fold"/>
</dbReference>
<dbReference type="InterPro" id="IPR013736">
    <property type="entry name" value="Xaa-Pro_dipept_C"/>
</dbReference>
<evidence type="ECO:0000313" key="5">
    <source>
        <dbReference type="Proteomes" id="UP001595683"/>
    </source>
</evidence>
<accession>A0ABV7V360</accession>
<dbReference type="Pfam" id="PF08530">
    <property type="entry name" value="PepX_C"/>
    <property type="match status" value="1"/>
</dbReference>
<dbReference type="SUPFAM" id="SSF49785">
    <property type="entry name" value="Galactose-binding domain-like"/>
    <property type="match status" value="1"/>
</dbReference>
<keyword evidence="2" id="KW-0732">Signal</keyword>
<reference evidence="5" key="1">
    <citation type="journal article" date="2019" name="Int. J. Syst. Evol. Microbiol.">
        <title>The Global Catalogue of Microorganisms (GCM) 10K type strain sequencing project: providing services to taxonomists for standard genome sequencing and annotation.</title>
        <authorList>
            <consortium name="The Broad Institute Genomics Platform"/>
            <consortium name="The Broad Institute Genome Sequencing Center for Infectious Disease"/>
            <person name="Wu L."/>
            <person name="Ma J."/>
        </authorList>
    </citation>
    <scope>NUCLEOTIDE SEQUENCE [LARGE SCALE GENOMIC DNA]</scope>
    <source>
        <strain evidence="5">KCTC 42224</strain>
    </source>
</reference>
<evidence type="ECO:0000256" key="1">
    <source>
        <dbReference type="ARBA" id="ARBA00022801"/>
    </source>
</evidence>